<proteinExistence type="evidence at transcript level"/>
<dbReference type="SUPFAM" id="SSF47027">
    <property type="entry name" value="Acyl-CoA binding protein"/>
    <property type="match status" value="1"/>
</dbReference>
<feature type="domain" description="ACB" evidence="5">
    <location>
        <begin position="54"/>
        <end position="147"/>
    </location>
</feature>
<dbReference type="InterPro" id="IPR009038">
    <property type="entry name" value="GOLD_dom"/>
</dbReference>
<dbReference type="InterPro" id="IPR036598">
    <property type="entry name" value="GOLD_dom_sf"/>
</dbReference>
<evidence type="ECO:0000256" key="3">
    <source>
        <dbReference type="SAM" id="MobiDB-lite"/>
    </source>
</evidence>
<evidence type="ECO:0000256" key="2">
    <source>
        <dbReference type="SAM" id="Coils"/>
    </source>
</evidence>
<keyword evidence="1" id="KW-0007">Acetylation</keyword>
<dbReference type="SUPFAM" id="SSF101576">
    <property type="entry name" value="Supernatant protein factor (SPF), C-terminal domain"/>
    <property type="match status" value="1"/>
</dbReference>
<dbReference type="InterPro" id="IPR052269">
    <property type="entry name" value="Golgi-PI4KB_interaction"/>
</dbReference>
<dbReference type="Pfam" id="PF13897">
    <property type="entry name" value="GOLD_2"/>
    <property type="match status" value="1"/>
</dbReference>
<reference evidence="6" key="1">
    <citation type="submission" date="2017-11" db="EMBL/GenBank/DDBJ databases">
        <title>The sensing device of the deep-sea amphipod.</title>
        <authorList>
            <person name="Kobayashi H."/>
            <person name="Nagahama T."/>
            <person name="Arai W."/>
            <person name="Sasagawa Y."/>
            <person name="Umeda M."/>
            <person name="Hayashi T."/>
            <person name="Nikaido I."/>
            <person name="Watanabe H."/>
            <person name="Oguri K."/>
            <person name="Kitazato H."/>
            <person name="Fujioka K."/>
            <person name="Kido Y."/>
            <person name="Takami H."/>
        </authorList>
    </citation>
    <scope>NUCLEOTIDE SEQUENCE</scope>
    <source>
        <tissue evidence="6">Whole body</tissue>
    </source>
</reference>
<evidence type="ECO:0000259" key="5">
    <source>
        <dbReference type="PROSITE" id="PS51228"/>
    </source>
</evidence>
<dbReference type="Gene3D" id="1.20.80.10">
    <property type="match status" value="1"/>
</dbReference>
<dbReference type="EMBL" id="IACT01003296">
    <property type="protein sequence ID" value="LAC22544.1"/>
    <property type="molecule type" value="mRNA"/>
</dbReference>
<dbReference type="AlphaFoldDB" id="A0A6A7FW64"/>
<protein>
    <submittedName>
        <fullName evidence="6">Golgi resident protein GCP60</fullName>
    </submittedName>
</protein>
<feature type="compositionally biased region" description="Gly residues" evidence="3">
    <location>
        <begin position="437"/>
        <end position="447"/>
    </location>
</feature>
<feature type="domain" description="GOLD" evidence="4">
    <location>
        <begin position="339"/>
        <end position="507"/>
    </location>
</feature>
<sequence length="509" mass="57696">MATEPQTSVEEITKNVENVDLNSNRKVEMPLQNGYSKSSDVDNEAVKKEWGFDLPELYRIVVKFYKEQSGKAVQLTYSERCHLVALCQQVTQGPYDVTSATAQTLGIMDVVGRDRRVAWQSLGEISCSAAKLEFVKELHRLAPTLKPYVEACWAAHLHQLQLQQEKQLEEERLKQEQELLQQDKIKEEETRRRQEQTKREIQAALNQQTYAQFRVYAEHQFPGNPEQQGVLIRQLQDQHYQQYMQQVYQQQLQKQQQACQQQQQEQQLQEVVAEKMNESAEEHQEEEGGVNNGDGDAVETTALVQDSDQEENNDEGSTDDQGSIAAAAMWTRKDVKDFKGAVTQDGPNTVLRVGHGETVTVRVPTHQDGSCLFWEFATDAYDIGFGLFFEWTTDGDDADTAVTVQVTESDDEDDEDEDDEDDDFDGPSADDVERGGRGASGKEGSGKGSSKSSGPAPTVIIPVYRRDCHEEVYAGSHTYPGTGVYLLKFDNSYSVWRSKTLYYRVYYTQ</sequence>
<dbReference type="InterPro" id="IPR014352">
    <property type="entry name" value="FERM/acyl-CoA-bd_prot_sf"/>
</dbReference>
<feature type="compositionally biased region" description="Low complexity" evidence="3">
    <location>
        <begin position="448"/>
        <end position="457"/>
    </location>
</feature>
<feature type="region of interest" description="Disordered" evidence="3">
    <location>
        <begin position="406"/>
        <end position="458"/>
    </location>
</feature>
<evidence type="ECO:0000313" key="6">
    <source>
        <dbReference type="EMBL" id="LAC22544.1"/>
    </source>
</evidence>
<dbReference type="PANTHER" id="PTHR22973">
    <property type="entry name" value="LD35087P"/>
    <property type="match status" value="1"/>
</dbReference>
<dbReference type="PROSITE" id="PS50866">
    <property type="entry name" value="GOLD"/>
    <property type="match status" value="1"/>
</dbReference>
<organism evidence="6">
    <name type="scientific">Hirondellea gigas</name>
    <dbReference type="NCBI Taxonomy" id="1518452"/>
    <lineage>
        <taxon>Eukaryota</taxon>
        <taxon>Metazoa</taxon>
        <taxon>Ecdysozoa</taxon>
        <taxon>Arthropoda</taxon>
        <taxon>Crustacea</taxon>
        <taxon>Multicrustacea</taxon>
        <taxon>Malacostraca</taxon>
        <taxon>Eumalacostraca</taxon>
        <taxon>Peracarida</taxon>
        <taxon>Amphipoda</taxon>
        <taxon>Amphilochidea</taxon>
        <taxon>Lysianassida</taxon>
        <taxon>Lysianassidira</taxon>
        <taxon>Lysianassoidea</taxon>
        <taxon>Lysianassidae</taxon>
        <taxon>Hirondellea</taxon>
    </lineage>
</organism>
<dbReference type="Pfam" id="PF00887">
    <property type="entry name" value="ACBP"/>
    <property type="match status" value="1"/>
</dbReference>
<feature type="compositionally biased region" description="Acidic residues" evidence="3">
    <location>
        <begin position="408"/>
        <end position="430"/>
    </location>
</feature>
<dbReference type="GO" id="GO:0000062">
    <property type="term" value="F:fatty-acyl-CoA binding"/>
    <property type="evidence" value="ECO:0007669"/>
    <property type="project" value="InterPro"/>
</dbReference>
<dbReference type="Gene3D" id="2.60.120.680">
    <property type="entry name" value="GOLD domain"/>
    <property type="match status" value="1"/>
</dbReference>
<dbReference type="GO" id="GO:0000139">
    <property type="term" value="C:Golgi membrane"/>
    <property type="evidence" value="ECO:0007669"/>
    <property type="project" value="TreeGrafter"/>
</dbReference>
<dbReference type="PANTHER" id="PTHR22973:SF12">
    <property type="entry name" value="LD35087P"/>
    <property type="match status" value="1"/>
</dbReference>
<dbReference type="PROSITE" id="PS51228">
    <property type="entry name" value="ACB_2"/>
    <property type="match status" value="1"/>
</dbReference>
<dbReference type="InterPro" id="IPR035984">
    <property type="entry name" value="Acyl-CoA-binding_sf"/>
</dbReference>
<feature type="region of interest" description="Disordered" evidence="3">
    <location>
        <begin position="274"/>
        <end position="297"/>
    </location>
</feature>
<evidence type="ECO:0000256" key="1">
    <source>
        <dbReference type="ARBA" id="ARBA00022990"/>
    </source>
</evidence>
<dbReference type="InterPro" id="IPR000582">
    <property type="entry name" value="Acyl-CoA-binding_protein"/>
</dbReference>
<name>A0A6A7FW64_9CRUS</name>
<evidence type="ECO:0000259" key="4">
    <source>
        <dbReference type="PROSITE" id="PS50866"/>
    </source>
</evidence>
<keyword evidence="2" id="KW-0175">Coiled coil</keyword>
<accession>A0A6A7FW64</accession>
<feature type="coiled-coil region" evidence="2">
    <location>
        <begin position="158"/>
        <end position="207"/>
    </location>
</feature>